<feature type="chain" id="PRO_5012510587" evidence="1">
    <location>
        <begin position="26"/>
        <end position="797"/>
    </location>
</feature>
<keyword evidence="1" id="KW-0732">Signal</keyword>
<dbReference type="EMBL" id="CP022358">
    <property type="protein sequence ID" value="ASK70666.1"/>
    <property type="molecule type" value="Genomic_DNA"/>
</dbReference>
<reference evidence="2 3" key="1">
    <citation type="submission" date="2017-07" db="EMBL/GenBank/DDBJ databases">
        <title>Phenotypical and genomic characterization of a clinical isolate of Shewanella bicestrii sp. nov. producing an extended-spectrum beta-lactamase and a new oxacillinase variant.</title>
        <authorList>
            <person name="Jousset A.B."/>
            <person name="Bonnin R.A."/>
            <person name="Girlich D."/>
            <person name="Dabos L."/>
            <person name="Potron A."/>
            <person name="Dortet L."/>
            <person name="Glaser P."/>
            <person name="Naas T."/>
        </authorList>
    </citation>
    <scope>NUCLEOTIDE SEQUENCE [LARGE SCALE GENOMIC DNA]</scope>
    <source>
        <strain evidence="2 3">JAB-1</strain>
    </source>
</reference>
<dbReference type="AlphaFoldDB" id="A0A220URV4"/>
<dbReference type="RefSeq" id="WP_089068575.1">
    <property type="nucleotide sequence ID" value="NZ_CP022358.1"/>
</dbReference>
<dbReference type="GO" id="GO:0016853">
    <property type="term" value="F:isomerase activity"/>
    <property type="evidence" value="ECO:0007669"/>
    <property type="project" value="UniProtKB-KW"/>
</dbReference>
<proteinExistence type="predicted"/>
<dbReference type="InterPro" id="IPR010706">
    <property type="entry name" value="Fatty_acid_cis-trans_isomerase"/>
</dbReference>
<keyword evidence="3" id="KW-1185">Reference proteome</keyword>
<dbReference type="Pfam" id="PF06934">
    <property type="entry name" value="CTI"/>
    <property type="match status" value="1"/>
</dbReference>
<keyword evidence="2" id="KW-0413">Isomerase</keyword>
<protein>
    <submittedName>
        <fullName evidence="2">9-hexadecenoic acid cis-trans isomerase</fullName>
    </submittedName>
</protein>
<accession>A0A220URV4</accession>
<evidence type="ECO:0000256" key="1">
    <source>
        <dbReference type="SAM" id="SignalP"/>
    </source>
</evidence>
<sequence length="797" mass="91003">MNPINAVWKRWLLALVLAVTGCASVAQVDFDSLYGKSSPQMRADNQPIQSELTAQTKTYHSAVEPIINSRCVVCHACYDAPCQLKMTSSEGIERGANKEKVYQGTRLMAATPNRLFVDAHTPEAWRERGFYPVLNERAQTPQANTQASVLARMLTLKQAHPLPDTKLLDKSFDFSLDRVQQCASIEEMDKYEQYQPLAGMPYGLPALNQQEHKVLMQWLEQGAVLPTPPALSAEFNQEIARWEQFLNADSLKAQLSARYIYEHLFAFHLYFESLTAADAPAAYFELVRSRTPPGKPIDLIASRRPFDDPQVSRVYYRFKPYHATIVDKTHIPYALNNTVLQNWQQWFIDAKYQVSSLPSYAPSVAANPFEAFIQLPAGSRYRFMLTRAQDTIMGFIKGPVCRGQVALNVINDRFWVYFVTPEYMDDSDFTDFYQGQIENLRMPAEEESTALAVTWVKYAAKQGEYMRARNQFLNHKFKNGRHLTIDGLWDGDGNNDNASLTVFRHFDNATVVKGLVGESPKTAWVIDYALLERIHYLLVAGFDVYGNYGHQLLTRLYMDFLRMEGESNFLTLLPQEERRKQFKDWYQDAGTQLTAFIAGDINTFNQPTGVLYYTDDLKAELYQKLAAKVGEVQPQRYQIALSQLQPNSKALLQALGRVKGTQATLLPELTMIMIEPEKTGKAEIFTLVRNSAHRNISSLFNEESNRDPAKDDVTLVRGLLGSYPEAFWHIKEQDLAKVVAKVESMQTEKDYEALLDLAAVRRTDPRFWAFSDKLNQAFFDSHPIESGWLDYNRLQNR</sequence>
<feature type="signal peptide" evidence="1">
    <location>
        <begin position="1"/>
        <end position="25"/>
    </location>
</feature>
<dbReference type="Proteomes" id="UP000198367">
    <property type="component" value="Chromosome"/>
</dbReference>
<dbReference type="KEGG" id="sbj:CF168_18325"/>
<evidence type="ECO:0000313" key="3">
    <source>
        <dbReference type="Proteomes" id="UP000198367"/>
    </source>
</evidence>
<name>A0A220URV4_9GAMM</name>
<evidence type="ECO:0000313" key="2">
    <source>
        <dbReference type="EMBL" id="ASK70666.1"/>
    </source>
</evidence>
<gene>
    <name evidence="2" type="ORF">CF168_18325</name>
</gene>
<organism evidence="2 3">
    <name type="scientific">Shewanella bicestrii</name>
    <dbReference type="NCBI Taxonomy" id="2018305"/>
    <lineage>
        <taxon>Bacteria</taxon>
        <taxon>Pseudomonadati</taxon>
        <taxon>Pseudomonadota</taxon>
        <taxon>Gammaproteobacteria</taxon>
        <taxon>Alteromonadales</taxon>
        <taxon>Shewanellaceae</taxon>
        <taxon>Shewanella</taxon>
    </lineage>
</organism>